<evidence type="ECO:0000313" key="1">
    <source>
        <dbReference type="EMBL" id="QXV80272.1"/>
    </source>
</evidence>
<dbReference type="Proteomes" id="UP000828698">
    <property type="component" value="Segment"/>
</dbReference>
<keyword evidence="2" id="KW-1185">Reference proteome</keyword>
<dbReference type="EMBL" id="MZ501075">
    <property type="protein sequence ID" value="QXV80272.1"/>
    <property type="molecule type" value="Genomic_DNA"/>
</dbReference>
<protein>
    <submittedName>
        <fullName evidence="1">Uncharacterized protein</fullName>
    </submittedName>
</protein>
<evidence type="ECO:0000313" key="2">
    <source>
        <dbReference type="Proteomes" id="UP000828698"/>
    </source>
</evidence>
<name>A0AAE7VT95_9CAUD</name>
<gene>
    <name evidence="1" type="ORF">bas32_0101</name>
</gene>
<accession>A0AAE7VT95</accession>
<proteinExistence type="predicted"/>
<reference evidence="2" key="1">
    <citation type="journal article" date="2021" name="PLoS Biol.">
        <title>Systematic exploration of Escherichia coli phage-host interactions with the BASEL phage collection.</title>
        <authorList>
            <person name="Maffei E."/>
            <person name="Shaidullina A."/>
            <person name="Burkolter M."/>
            <person name="Heyer Y."/>
            <person name="Estermann F."/>
            <person name="Druelle V."/>
            <person name="Sauer P."/>
            <person name="Willi L."/>
            <person name="Michaelis S."/>
            <person name="Hilbi H."/>
            <person name="Thaler D.S."/>
            <person name="Harms A."/>
        </authorList>
    </citation>
    <scope>NUCLEOTIDE SEQUENCE [LARGE SCALE GENOMIC DNA]</scope>
    <source>
        <strain evidence="2">Bas32</strain>
    </source>
</reference>
<organism evidence="1 2">
    <name type="scientific">Escherichia phage IrisVonRoten</name>
    <dbReference type="NCBI Taxonomy" id="2852004"/>
    <lineage>
        <taxon>Viruses</taxon>
        <taxon>Duplodnaviria</taxon>
        <taxon>Heunggongvirae</taxon>
        <taxon>Uroviricota</taxon>
        <taxon>Caudoviricetes</taxon>
        <taxon>Demerecviridae</taxon>
        <taxon>Markadamsvirinae</taxon>
        <taxon>Tequintavirus</taxon>
        <taxon>Tequintavirus irisvonroten</taxon>
    </lineage>
</organism>
<sequence length="44" mass="4724">MSKDNVGSNPTRPAKFCVELSKPVANQLSLLTSNSATDTIFINN</sequence>